<dbReference type="PANTHER" id="PTHR22930:SF259">
    <property type="entry name" value="OS08G0106900 PROTEIN"/>
    <property type="match status" value="1"/>
</dbReference>
<evidence type="ECO:0000313" key="11">
    <source>
        <dbReference type="Proteomes" id="UP000283530"/>
    </source>
</evidence>
<evidence type="ECO:0000313" key="10">
    <source>
        <dbReference type="EMBL" id="RWR86339.1"/>
    </source>
</evidence>
<keyword evidence="6" id="KW-0378">Hydrolase</keyword>
<evidence type="ECO:0000256" key="1">
    <source>
        <dbReference type="ARBA" id="ARBA00001968"/>
    </source>
</evidence>
<dbReference type="GO" id="GO:0004518">
    <property type="term" value="F:nuclease activity"/>
    <property type="evidence" value="ECO:0007669"/>
    <property type="project" value="UniProtKB-KW"/>
</dbReference>
<accession>A0A443P6E4</accession>
<dbReference type="InterPro" id="IPR045249">
    <property type="entry name" value="HARBI1-like"/>
</dbReference>
<evidence type="ECO:0000256" key="6">
    <source>
        <dbReference type="ARBA" id="ARBA00022801"/>
    </source>
</evidence>
<dbReference type="OrthoDB" id="1681765at2759"/>
<sequence length="145" mass="16620">MSTPAQIALNPVFYPFFKDCIGAIDGTYVLAWVSIKDQQRYRCRKGFIAHNVMAIVGFDMMFQFVCAGFEGSANDQKVLSDVLQNRGLYNLQVPEGKYFLVDAGYDNDDRQNEVNNEESDSQYAYCLRDAMVLEMWDANVNRRAR</sequence>
<dbReference type="Pfam" id="PF13359">
    <property type="entry name" value="DDE_Tnp_4"/>
    <property type="match status" value="1"/>
</dbReference>
<dbReference type="Proteomes" id="UP000283530">
    <property type="component" value="Unassembled WGS sequence"/>
</dbReference>
<evidence type="ECO:0000256" key="4">
    <source>
        <dbReference type="ARBA" id="ARBA00022722"/>
    </source>
</evidence>
<organism evidence="10 11">
    <name type="scientific">Cinnamomum micranthum f. kanehirae</name>
    <dbReference type="NCBI Taxonomy" id="337451"/>
    <lineage>
        <taxon>Eukaryota</taxon>
        <taxon>Viridiplantae</taxon>
        <taxon>Streptophyta</taxon>
        <taxon>Embryophyta</taxon>
        <taxon>Tracheophyta</taxon>
        <taxon>Spermatophyta</taxon>
        <taxon>Magnoliopsida</taxon>
        <taxon>Magnoliidae</taxon>
        <taxon>Laurales</taxon>
        <taxon>Lauraceae</taxon>
        <taxon>Cinnamomum</taxon>
    </lineage>
</organism>
<keyword evidence="7" id="KW-0539">Nucleus</keyword>
<evidence type="ECO:0000259" key="9">
    <source>
        <dbReference type="Pfam" id="PF13359"/>
    </source>
</evidence>
<evidence type="ECO:0000256" key="3">
    <source>
        <dbReference type="ARBA" id="ARBA00006958"/>
    </source>
</evidence>
<keyword evidence="11" id="KW-1185">Reference proteome</keyword>
<dbReference type="GO" id="GO:0005634">
    <property type="term" value="C:nucleus"/>
    <property type="evidence" value="ECO:0007669"/>
    <property type="project" value="UniProtKB-SubCell"/>
</dbReference>
<evidence type="ECO:0000256" key="2">
    <source>
        <dbReference type="ARBA" id="ARBA00004123"/>
    </source>
</evidence>
<name>A0A443P6E4_9MAGN</name>
<keyword evidence="8" id="KW-0812">Transmembrane</keyword>
<comment type="subcellular location">
    <subcellularLocation>
        <location evidence="2">Nucleus</location>
    </subcellularLocation>
</comment>
<dbReference type="PANTHER" id="PTHR22930">
    <property type="match status" value="1"/>
</dbReference>
<keyword evidence="8" id="KW-0472">Membrane</keyword>
<evidence type="ECO:0000256" key="5">
    <source>
        <dbReference type="ARBA" id="ARBA00022723"/>
    </source>
</evidence>
<feature type="transmembrane region" description="Helical" evidence="8">
    <location>
        <begin position="12"/>
        <end position="35"/>
    </location>
</feature>
<reference evidence="10 11" key="1">
    <citation type="journal article" date="2019" name="Nat. Plants">
        <title>Stout camphor tree genome fills gaps in understanding of flowering plant genome evolution.</title>
        <authorList>
            <person name="Chaw S.M."/>
            <person name="Liu Y.C."/>
            <person name="Wu Y.W."/>
            <person name="Wang H.Y."/>
            <person name="Lin C.I."/>
            <person name="Wu C.S."/>
            <person name="Ke H.M."/>
            <person name="Chang L.Y."/>
            <person name="Hsu C.Y."/>
            <person name="Yang H.T."/>
            <person name="Sudianto E."/>
            <person name="Hsu M.H."/>
            <person name="Wu K.P."/>
            <person name="Wang L.N."/>
            <person name="Leebens-Mack J.H."/>
            <person name="Tsai I.J."/>
        </authorList>
    </citation>
    <scope>NUCLEOTIDE SEQUENCE [LARGE SCALE GENOMIC DNA]</scope>
    <source>
        <strain evidence="11">cv. Chaw 1501</strain>
        <tissue evidence="10">Young leaves</tissue>
    </source>
</reference>
<keyword evidence="4" id="KW-0540">Nuclease</keyword>
<dbReference type="EMBL" id="QPKB01000006">
    <property type="protein sequence ID" value="RWR86339.1"/>
    <property type="molecule type" value="Genomic_DNA"/>
</dbReference>
<protein>
    <submittedName>
        <fullName evidence="10">Putative nuclease HARBI1</fullName>
    </submittedName>
</protein>
<comment type="caution">
    <text evidence="10">The sequence shown here is derived from an EMBL/GenBank/DDBJ whole genome shotgun (WGS) entry which is preliminary data.</text>
</comment>
<gene>
    <name evidence="10" type="ORF">CKAN_01523200</name>
</gene>
<keyword evidence="5" id="KW-0479">Metal-binding</keyword>
<dbReference type="AlphaFoldDB" id="A0A443P6E4"/>
<keyword evidence="8" id="KW-1133">Transmembrane helix</keyword>
<dbReference type="InterPro" id="IPR027806">
    <property type="entry name" value="HARBI1_dom"/>
</dbReference>
<evidence type="ECO:0000256" key="8">
    <source>
        <dbReference type="SAM" id="Phobius"/>
    </source>
</evidence>
<evidence type="ECO:0000256" key="7">
    <source>
        <dbReference type="ARBA" id="ARBA00023242"/>
    </source>
</evidence>
<dbReference type="STRING" id="337451.A0A443P6E4"/>
<proteinExistence type="inferred from homology"/>
<dbReference type="GO" id="GO:0016787">
    <property type="term" value="F:hydrolase activity"/>
    <property type="evidence" value="ECO:0007669"/>
    <property type="project" value="UniProtKB-KW"/>
</dbReference>
<comment type="similarity">
    <text evidence="3">Belongs to the HARBI1 family.</text>
</comment>
<dbReference type="GO" id="GO:0046872">
    <property type="term" value="F:metal ion binding"/>
    <property type="evidence" value="ECO:0007669"/>
    <property type="project" value="UniProtKB-KW"/>
</dbReference>
<comment type="cofactor">
    <cofactor evidence="1">
        <name>a divalent metal cation</name>
        <dbReference type="ChEBI" id="CHEBI:60240"/>
    </cofactor>
</comment>
<feature type="domain" description="DDE Tnp4" evidence="9">
    <location>
        <begin position="36"/>
        <end position="109"/>
    </location>
</feature>